<dbReference type="Pfam" id="PF00072">
    <property type="entry name" value="Response_reg"/>
    <property type="match status" value="1"/>
</dbReference>
<dbReference type="STRING" id="168384.SAMN05660368_01128"/>
<dbReference type="PANTHER" id="PTHR37299:SF1">
    <property type="entry name" value="STAGE 0 SPORULATION PROTEIN A HOMOLOG"/>
    <property type="match status" value="1"/>
</dbReference>
<dbReference type="GO" id="GO:0000156">
    <property type="term" value="F:phosphorelay response regulator activity"/>
    <property type="evidence" value="ECO:0007669"/>
    <property type="project" value="InterPro"/>
</dbReference>
<comment type="caution">
    <text evidence="6">The sequence shown here is derived from an EMBL/GenBank/DDBJ whole genome shotgun (WGS) entry which is preliminary data.</text>
</comment>
<comment type="function">
    <text evidence="2">May play the central regulatory role in sporulation. It may be an element of the effector pathway responsible for the activation of sporulation genes in response to nutritional stress. Spo0A may act in concert with spo0H (a sigma factor) to control the expression of some genes that are critical to the sporulation process.</text>
</comment>
<dbReference type="RefSeq" id="WP_006861605.1">
    <property type="nucleotide sequence ID" value="NZ_ACCL02000007.1"/>
</dbReference>
<name>C6LDW3_9FIRM</name>
<keyword evidence="3" id="KW-0597">Phosphoprotein</keyword>
<dbReference type="PROSITE" id="PS50930">
    <property type="entry name" value="HTH_LYTTR"/>
    <property type="match status" value="1"/>
</dbReference>
<feature type="domain" description="HTH LytTR-type" evidence="5">
    <location>
        <begin position="141"/>
        <end position="228"/>
    </location>
</feature>
<protein>
    <recommendedName>
        <fullName evidence="1">Stage 0 sporulation protein A homolog</fullName>
    </recommendedName>
</protein>
<dbReference type="InterPro" id="IPR001789">
    <property type="entry name" value="Sig_transdc_resp-reg_receiver"/>
</dbReference>
<evidence type="ECO:0000256" key="1">
    <source>
        <dbReference type="ARBA" id="ARBA00018672"/>
    </source>
</evidence>
<accession>C6LDW3</accession>
<proteinExistence type="predicted"/>
<dbReference type="InterPro" id="IPR007492">
    <property type="entry name" value="LytTR_DNA-bd_dom"/>
</dbReference>
<dbReference type="Gene3D" id="2.40.50.1020">
    <property type="entry name" value="LytTr DNA-binding domain"/>
    <property type="match status" value="1"/>
</dbReference>
<reference evidence="6" key="1">
    <citation type="submission" date="2009-07" db="EMBL/GenBank/DDBJ databases">
        <authorList>
            <person name="Weinstock G."/>
            <person name="Sodergren E."/>
            <person name="Clifton S."/>
            <person name="Fulton L."/>
            <person name="Fulton B."/>
            <person name="Courtney L."/>
            <person name="Fronick C."/>
            <person name="Harrison M."/>
            <person name="Strong C."/>
            <person name="Farmer C."/>
            <person name="Delahaunty K."/>
            <person name="Markovic C."/>
            <person name="Hall O."/>
            <person name="Minx P."/>
            <person name="Tomlinson C."/>
            <person name="Mitreva M."/>
            <person name="Nelson J."/>
            <person name="Hou S."/>
            <person name="Wollam A."/>
            <person name="Pepin K.H."/>
            <person name="Johnson M."/>
            <person name="Bhonagiri V."/>
            <person name="Nash W.E."/>
            <person name="Warren W."/>
            <person name="Chinwalla A."/>
            <person name="Mardis E.R."/>
            <person name="Wilson R.K."/>
        </authorList>
    </citation>
    <scope>NUCLEOTIDE SEQUENCE [LARGE SCALE GENOMIC DNA]</scope>
    <source>
        <strain evidence="6">DSM 14469</strain>
    </source>
</reference>
<dbReference type="InterPro" id="IPR046947">
    <property type="entry name" value="LytR-like"/>
</dbReference>
<evidence type="ECO:0000256" key="3">
    <source>
        <dbReference type="PROSITE-ProRule" id="PRU00169"/>
    </source>
</evidence>
<dbReference type="Pfam" id="PF04397">
    <property type="entry name" value="LytTR"/>
    <property type="match status" value="1"/>
</dbReference>
<evidence type="ECO:0000259" key="4">
    <source>
        <dbReference type="PROSITE" id="PS50110"/>
    </source>
</evidence>
<dbReference type="SMART" id="SM00448">
    <property type="entry name" value="REC"/>
    <property type="match status" value="1"/>
</dbReference>
<sequence>MRVAVIDDEKEVRDKLTKYIRRFSEESGVKMEVSTFPSGDALLAEYQQVWDILIFDIDMPGTNGMETSKKIRKRDKNVTILFITNVAQYAIDGYGVDAVDYILKPINYYEFSMKFHRTVAKAAHSRERAVMVDTIEGTRRIRIKEVEYVEVLAHYIYIHTQEREFKARGNMKEWEEELKPFGFSRVHKSYLVNMAKVEGIQGKELTVAGHVIPVSRNYRDSFMQDYMKFYRGE</sequence>
<dbReference type="PANTHER" id="PTHR37299">
    <property type="entry name" value="TRANSCRIPTIONAL REGULATOR-RELATED"/>
    <property type="match status" value="1"/>
</dbReference>
<evidence type="ECO:0000313" key="6">
    <source>
        <dbReference type="EMBL" id="EET61167.1"/>
    </source>
</evidence>
<evidence type="ECO:0000256" key="2">
    <source>
        <dbReference type="ARBA" id="ARBA00024867"/>
    </source>
</evidence>
<dbReference type="Gene3D" id="3.40.50.2300">
    <property type="match status" value="1"/>
</dbReference>
<keyword evidence="7" id="KW-1185">Reference proteome</keyword>
<dbReference type="eggNOG" id="COG3279">
    <property type="taxonomic scope" value="Bacteria"/>
</dbReference>
<dbReference type="SMART" id="SM00850">
    <property type="entry name" value="LytTR"/>
    <property type="match status" value="1"/>
</dbReference>
<dbReference type="Proteomes" id="UP000005561">
    <property type="component" value="Unassembled WGS sequence"/>
</dbReference>
<dbReference type="SUPFAM" id="SSF52172">
    <property type="entry name" value="CheY-like"/>
    <property type="match status" value="1"/>
</dbReference>
<dbReference type="PROSITE" id="PS50110">
    <property type="entry name" value="RESPONSE_REGULATORY"/>
    <property type="match status" value="1"/>
</dbReference>
<dbReference type="InterPro" id="IPR011006">
    <property type="entry name" value="CheY-like_superfamily"/>
</dbReference>
<evidence type="ECO:0000259" key="5">
    <source>
        <dbReference type="PROSITE" id="PS50930"/>
    </source>
</evidence>
<feature type="domain" description="Response regulatory" evidence="4">
    <location>
        <begin position="2"/>
        <end position="119"/>
    </location>
</feature>
<dbReference type="EMBL" id="ACCL02000007">
    <property type="protein sequence ID" value="EET61167.1"/>
    <property type="molecule type" value="Genomic_DNA"/>
</dbReference>
<organism evidence="6 7">
    <name type="scientific">Marvinbryantia formatexigens DSM 14469</name>
    <dbReference type="NCBI Taxonomy" id="478749"/>
    <lineage>
        <taxon>Bacteria</taxon>
        <taxon>Bacillati</taxon>
        <taxon>Bacillota</taxon>
        <taxon>Clostridia</taxon>
        <taxon>Lachnospirales</taxon>
        <taxon>Lachnospiraceae</taxon>
        <taxon>Marvinbryantia</taxon>
    </lineage>
</organism>
<feature type="modified residue" description="4-aspartylphosphate" evidence="3">
    <location>
        <position position="56"/>
    </location>
</feature>
<dbReference type="OrthoDB" id="9788600at2"/>
<dbReference type="GO" id="GO:0003677">
    <property type="term" value="F:DNA binding"/>
    <property type="evidence" value="ECO:0007669"/>
    <property type="project" value="InterPro"/>
</dbReference>
<dbReference type="AlphaFoldDB" id="C6LDW3"/>
<gene>
    <name evidence="6" type="ORF">BRYFOR_06812</name>
</gene>
<evidence type="ECO:0000313" key="7">
    <source>
        <dbReference type="Proteomes" id="UP000005561"/>
    </source>
</evidence>